<dbReference type="Proteomes" id="UP001241603">
    <property type="component" value="Unassembled WGS sequence"/>
</dbReference>
<reference evidence="4 5" key="1">
    <citation type="submission" date="2023-07" db="EMBL/GenBank/DDBJ databases">
        <title>Genomic Encyclopedia of Type Strains, Phase IV (KMG-IV): sequencing the most valuable type-strain genomes for metagenomic binning, comparative biology and taxonomic classification.</title>
        <authorList>
            <person name="Goeker M."/>
        </authorList>
    </citation>
    <scope>NUCLEOTIDE SEQUENCE [LARGE SCALE GENOMIC DNA]</scope>
    <source>
        <strain evidence="4 5">B6-8</strain>
    </source>
</reference>
<dbReference type="RefSeq" id="WP_266351147.1">
    <property type="nucleotide sequence ID" value="NZ_JAPKNG010000007.1"/>
</dbReference>
<evidence type="ECO:0000256" key="2">
    <source>
        <dbReference type="ARBA" id="ARBA00023002"/>
    </source>
</evidence>
<dbReference type="PANTHER" id="PTHR10204">
    <property type="entry name" value="NAD P H OXIDOREDUCTASE-RELATED"/>
    <property type="match status" value="1"/>
</dbReference>
<comment type="similarity">
    <text evidence="1">Belongs to the NAD(P)H dehydrogenase (quinone) family.</text>
</comment>
<protein>
    <submittedName>
        <fullName evidence="4">NADPH-quinone reductase</fullName>
    </submittedName>
</protein>
<feature type="domain" description="Flavodoxin-like fold" evidence="3">
    <location>
        <begin position="4"/>
        <end position="180"/>
    </location>
</feature>
<dbReference type="InterPro" id="IPR003680">
    <property type="entry name" value="Flavodoxin_fold"/>
</dbReference>
<evidence type="ECO:0000313" key="4">
    <source>
        <dbReference type="EMBL" id="MDQ0440286.1"/>
    </source>
</evidence>
<dbReference type="InterPro" id="IPR051545">
    <property type="entry name" value="NAD(P)H_dehydrogenase_qn"/>
</dbReference>
<accession>A0ABU0HD81</accession>
<comment type="caution">
    <text evidence="4">The sequence shown here is derived from an EMBL/GenBank/DDBJ whole genome shotgun (WGS) entry which is preliminary data.</text>
</comment>
<organism evidence="4 5">
    <name type="scientific">Kaistia dalseonensis</name>
    <dbReference type="NCBI Taxonomy" id="410840"/>
    <lineage>
        <taxon>Bacteria</taxon>
        <taxon>Pseudomonadati</taxon>
        <taxon>Pseudomonadota</taxon>
        <taxon>Alphaproteobacteria</taxon>
        <taxon>Hyphomicrobiales</taxon>
        <taxon>Kaistiaceae</taxon>
        <taxon>Kaistia</taxon>
    </lineage>
</organism>
<keyword evidence="5" id="KW-1185">Reference proteome</keyword>
<dbReference type="EMBL" id="JAUSVO010000007">
    <property type="protein sequence ID" value="MDQ0440286.1"/>
    <property type="molecule type" value="Genomic_DNA"/>
</dbReference>
<keyword evidence="2" id="KW-0560">Oxidoreductase</keyword>
<dbReference type="PANTHER" id="PTHR10204:SF34">
    <property type="entry name" value="NAD(P)H DEHYDROGENASE [QUINONE] 1 ISOFORM 1"/>
    <property type="match status" value="1"/>
</dbReference>
<evidence type="ECO:0000259" key="3">
    <source>
        <dbReference type="Pfam" id="PF02525"/>
    </source>
</evidence>
<evidence type="ECO:0000256" key="1">
    <source>
        <dbReference type="ARBA" id="ARBA00006252"/>
    </source>
</evidence>
<gene>
    <name evidence="4" type="ORF">QO014_004699</name>
</gene>
<sequence>MASRIVIIQGHPDPGERHLCHALADAYAEAAAAAGHEVVRVELAALDFPLMRSEAEFLHGALPATLEAASDAIHGAQHIVFIFPLWLGTMPALLKGFLEHVMRPGLAFAHQEKGLPKKLLAGRSARVIVTMGMPGFFYRWFYRAHGVRGMERNILNFVGIKPVRETFLGNAEGVSAAARAGWIENMRALGRRAA</sequence>
<name>A0ABU0HD81_9HYPH</name>
<proteinExistence type="inferred from homology"/>
<dbReference type="SUPFAM" id="SSF52218">
    <property type="entry name" value="Flavoproteins"/>
    <property type="match status" value="1"/>
</dbReference>
<dbReference type="Gene3D" id="3.40.50.360">
    <property type="match status" value="1"/>
</dbReference>
<dbReference type="InterPro" id="IPR029039">
    <property type="entry name" value="Flavoprotein-like_sf"/>
</dbReference>
<evidence type="ECO:0000313" key="5">
    <source>
        <dbReference type="Proteomes" id="UP001241603"/>
    </source>
</evidence>
<dbReference type="Pfam" id="PF02525">
    <property type="entry name" value="Flavodoxin_2"/>
    <property type="match status" value="1"/>
</dbReference>